<protein>
    <recommendedName>
        <fullName evidence="3 9">Energy-coupling factor transporter transmembrane protein EcfT</fullName>
        <shortName evidence="9">ECF transporter T component EcfT</shortName>
    </recommendedName>
</protein>
<dbReference type="Pfam" id="PF02361">
    <property type="entry name" value="CbiQ"/>
    <property type="match status" value="1"/>
</dbReference>
<feature type="transmembrane region" description="Helical" evidence="9">
    <location>
        <begin position="74"/>
        <end position="91"/>
    </location>
</feature>
<dbReference type="InterPro" id="IPR024919">
    <property type="entry name" value="EcfT"/>
</dbReference>
<evidence type="ECO:0000256" key="8">
    <source>
        <dbReference type="ARBA" id="ARBA00023136"/>
    </source>
</evidence>
<keyword evidence="6 9" id="KW-0812">Transmembrane</keyword>
<keyword evidence="5 9" id="KW-1003">Cell membrane</keyword>
<dbReference type="EMBL" id="CP093366">
    <property type="protein sequence ID" value="UQS82383.1"/>
    <property type="molecule type" value="Genomic_DNA"/>
</dbReference>
<keyword evidence="11" id="KW-1185">Reference proteome</keyword>
<evidence type="ECO:0000256" key="5">
    <source>
        <dbReference type="ARBA" id="ARBA00022475"/>
    </source>
</evidence>
<evidence type="ECO:0000256" key="6">
    <source>
        <dbReference type="ARBA" id="ARBA00022692"/>
    </source>
</evidence>
<comment type="subcellular location">
    <subcellularLocation>
        <location evidence="1 9">Cell membrane</location>
        <topology evidence="1 9">Multi-pass membrane protein</topology>
    </subcellularLocation>
</comment>
<feature type="transmembrane region" description="Helical" evidence="9">
    <location>
        <begin position="247"/>
        <end position="263"/>
    </location>
</feature>
<proteinExistence type="inferred from homology"/>
<evidence type="ECO:0000256" key="9">
    <source>
        <dbReference type="HAMAP-Rule" id="MF_01461"/>
    </source>
</evidence>
<feature type="transmembrane region" description="Helical" evidence="9">
    <location>
        <begin position="200"/>
        <end position="217"/>
    </location>
</feature>
<evidence type="ECO:0000313" key="10">
    <source>
        <dbReference type="EMBL" id="UQS82383.1"/>
    </source>
</evidence>
<name>A0ABY4P9G6_9LACO</name>
<organism evidence="10 11">
    <name type="scientific">Bombilactobacillus folatiphilus</name>
    <dbReference type="NCBI Taxonomy" id="2923362"/>
    <lineage>
        <taxon>Bacteria</taxon>
        <taxon>Bacillati</taxon>
        <taxon>Bacillota</taxon>
        <taxon>Bacilli</taxon>
        <taxon>Lactobacillales</taxon>
        <taxon>Lactobacillaceae</taxon>
        <taxon>Bombilactobacillus</taxon>
    </lineage>
</organism>
<keyword evidence="7 9" id="KW-1133">Transmembrane helix</keyword>
<comment type="similarity">
    <text evidence="2 9">Belongs to the energy-coupling factor EcfT family.</text>
</comment>
<evidence type="ECO:0000313" key="11">
    <source>
        <dbReference type="Proteomes" id="UP000831495"/>
    </source>
</evidence>
<dbReference type="InterPro" id="IPR003339">
    <property type="entry name" value="ABC/ECF_trnsptr_transmembrane"/>
</dbReference>
<feature type="transmembrane region" description="Helical" evidence="9">
    <location>
        <begin position="111"/>
        <end position="129"/>
    </location>
</feature>
<accession>A0ABY4P9G6</accession>
<reference evidence="10" key="1">
    <citation type="journal article" date="2022" name="Int. J. Syst. Evol. Microbiol.">
        <title>Apilactobacillus apisilvae sp. nov., Nicolia spurrieriana gen. nov. sp. nov., Bombilactobacillus folatiphilus sp. nov. and Bombilactobacillus thymidiniphilus sp. nov., four new lactic acid bacterial isolates from stingless bees Tetragonula carbonaria and Austroplebeia australis.</title>
        <authorList>
            <person name="Oliphant S.A."/>
            <person name="Watson-Haigh N.S."/>
            <person name="Sumby K.M."/>
            <person name="Gardner J."/>
            <person name="Groom S."/>
            <person name="Jiranek V."/>
        </authorList>
    </citation>
    <scope>NUCLEOTIDE SEQUENCE</scope>
    <source>
        <strain evidence="10">SG4_D2</strain>
    </source>
</reference>
<dbReference type="Proteomes" id="UP000831495">
    <property type="component" value="Chromosome"/>
</dbReference>
<keyword evidence="4 9" id="KW-0813">Transport</keyword>
<dbReference type="PANTHER" id="PTHR33514">
    <property type="entry name" value="PROTEIN ABCI12, CHLOROPLASTIC"/>
    <property type="match status" value="1"/>
</dbReference>
<dbReference type="PANTHER" id="PTHR33514:SF13">
    <property type="entry name" value="PROTEIN ABCI12, CHLOROPLASTIC"/>
    <property type="match status" value="1"/>
</dbReference>
<evidence type="ECO:0000256" key="7">
    <source>
        <dbReference type="ARBA" id="ARBA00022989"/>
    </source>
</evidence>
<comment type="subunit">
    <text evidence="9">Forms a stable energy-coupling factor (ECF) transporter complex composed of 2 membrane-embedded substrate-binding proteins (S component), 2 ATP-binding proteins (A component) and 2 transmembrane proteins (T component).</text>
</comment>
<sequence length="266" mass="30096">MMGKIIIGRYLPGNSLIHQLDPRAKFIATFLFVIIVFLANNWQSYVALLAFVLLAVHLSKISLRFFLRGIRPMIILILFTVILQIFFTTGGDPFWQWGILSLSTLSLTNGAYIFIRFLLIIFISTLLTITTTPLQMSDAIEAILKPLRYVHFPVDEVALMLSIALQFIPLLSDETTKIMNAQRARGVDFGEGGLIKQVKAIVPILIPLFISSFNIAYDLSIAMESRGYQTSEGRSKYRQLSWQSKDTWVLISFGLLAIILLVLRSY</sequence>
<gene>
    <name evidence="9" type="primary">ecfT</name>
    <name evidence="10" type="ORF">MOO45_01465</name>
</gene>
<dbReference type="CDD" id="cd16914">
    <property type="entry name" value="EcfT"/>
    <property type="match status" value="1"/>
</dbReference>
<evidence type="ECO:0000256" key="2">
    <source>
        <dbReference type="ARBA" id="ARBA00005660"/>
    </source>
</evidence>
<keyword evidence="8 9" id="KW-0472">Membrane</keyword>
<comment type="function">
    <text evidence="9">Transmembrane (T) component of an energy-coupling factor (ECF) ABC-transporter complex. Unlike classic ABC transporters this ECF transporter provides the energy necessary to transport a number of different substrates.</text>
</comment>
<dbReference type="RefSeq" id="WP_249514651.1">
    <property type="nucleotide sequence ID" value="NZ_CP093366.1"/>
</dbReference>
<evidence type="ECO:0000256" key="3">
    <source>
        <dbReference type="ARBA" id="ARBA00014042"/>
    </source>
</evidence>
<dbReference type="HAMAP" id="MF_01461">
    <property type="entry name" value="EcfT"/>
    <property type="match status" value="1"/>
</dbReference>
<evidence type="ECO:0000256" key="4">
    <source>
        <dbReference type="ARBA" id="ARBA00022448"/>
    </source>
</evidence>
<evidence type="ECO:0000256" key="1">
    <source>
        <dbReference type="ARBA" id="ARBA00004651"/>
    </source>
</evidence>